<gene>
    <name evidence="1" type="ORF">SAMN05444362_11235</name>
</gene>
<dbReference type="EMBL" id="FQUC01000012">
    <property type="protein sequence ID" value="SHF92240.1"/>
    <property type="molecule type" value="Genomic_DNA"/>
</dbReference>
<name>A0A1M5FL38_9BACT</name>
<dbReference type="Proteomes" id="UP000184480">
    <property type="component" value="Unassembled WGS sequence"/>
</dbReference>
<sequence>MYKRTRKTHPSICPSQSITSRNADVRPLEDIVYTNFVIH</sequence>
<proteinExistence type="predicted"/>
<reference evidence="2" key="1">
    <citation type="submission" date="2016-11" db="EMBL/GenBank/DDBJ databases">
        <authorList>
            <person name="Varghese N."/>
            <person name="Submissions S."/>
        </authorList>
    </citation>
    <scope>NUCLEOTIDE SEQUENCE [LARGE SCALE GENOMIC DNA]</scope>
    <source>
        <strain evidence="2">DSM 27370</strain>
    </source>
</reference>
<evidence type="ECO:0000313" key="2">
    <source>
        <dbReference type="Proteomes" id="UP000184480"/>
    </source>
</evidence>
<protein>
    <submittedName>
        <fullName evidence="1">Uncharacterized protein</fullName>
    </submittedName>
</protein>
<keyword evidence="2" id="KW-1185">Reference proteome</keyword>
<organism evidence="1 2">
    <name type="scientific">Dysgonomonas macrotermitis</name>
    <dbReference type="NCBI Taxonomy" id="1346286"/>
    <lineage>
        <taxon>Bacteria</taxon>
        <taxon>Pseudomonadati</taxon>
        <taxon>Bacteroidota</taxon>
        <taxon>Bacteroidia</taxon>
        <taxon>Bacteroidales</taxon>
        <taxon>Dysgonomonadaceae</taxon>
        <taxon>Dysgonomonas</taxon>
    </lineage>
</organism>
<accession>A0A1M5FL38</accession>
<dbReference type="AlphaFoldDB" id="A0A1M5FL38"/>
<evidence type="ECO:0000313" key="1">
    <source>
        <dbReference type="EMBL" id="SHF92240.1"/>
    </source>
</evidence>